<name>A0A4S8LP57_DENBC</name>
<proteinExistence type="predicted"/>
<dbReference type="AlphaFoldDB" id="A0A4S8LP57"/>
<dbReference type="Proteomes" id="UP000297245">
    <property type="component" value="Unassembled WGS sequence"/>
</dbReference>
<dbReference type="EMBL" id="ML179314">
    <property type="protein sequence ID" value="THU91149.1"/>
    <property type="molecule type" value="Genomic_DNA"/>
</dbReference>
<evidence type="ECO:0000256" key="1">
    <source>
        <dbReference type="SAM" id="Phobius"/>
    </source>
</evidence>
<organism evidence="2 3">
    <name type="scientific">Dendrothele bispora (strain CBS 962.96)</name>
    <dbReference type="NCBI Taxonomy" id="1314807"/>
    <lineage>
        <taxon>Eukaryota</taxon>
        <taxon>Fungi</taxon>
        <taxon>Dikarya</taxon>
        <taxon>Basidiomycota</taxon>
        <taxon>Agaricomycotina</taxon>
        <taxon>Agaricomycetes</taxon>
        <taxon>Agaricomycetidae</taxon>
        <taxon>Agaricales</taxon>
        <taxon>Agaricales incertae sedis</taxon>
        <taxon>Dendrothele</taxon>
    </lineage>
</organism>
<keyword evidence="1" id="KW-0812">Transmembrane</keyword>
<keyword evidence="1" id="KW-0472">Membrane</keyword>
<keyword evidence="3" id="KW-1185">Reference proteome</keyword>
<accession>A0A4S8LP57</accession>
<feature type="transmembrane region" description="Helical" evidence="1">
    <location>
        <begin position="148"/>
        <end position="170"/>
    </location>
</feature>
<evidence type="ECO:0000313" key="3">
    <source>
        <dbReference type="Proteomes" id="UP000297245"/>
    </source>
</evidence>
<reference evidence="2 3" key="1">
    <citation type="journal article" date="2019" name="Nat. Ecol. Evol.">
        <title>Megaphylogeny resolves global patterns of mushroom evolution.</title>
        <authorList>
            <person name="Varga T."/>
            <person name="Krizsan K."/>
            <person name="Foldi C."/>
            <person name="Dima B."/>
            <person name="Sanchez-Garcia M."/>
            <person name="Sanchez-Ramirez S."/>
            <person name="Szollosi G.J."/>
            <person name="Szarkandi J.G."/>
            <person name="Papp V."/>
            <person name="Albert L."/>
            <person name="Andreopoulos W."/>
            <person name="Angelini C."/>
            <person name="Antonin V."/>
            <person name="Barry K.W."/>
            <person name="Bougher N.L."/>
            <person name="Buchanan P."/>
            <person name="Buyck B."/>
            <person name="Bense V."/>
            <person name="Catcheside P."/>
            <person name="Chovatia M."/>
            <person name="Cooper J."/>
            <person name="Damon W."/>
            <person name="Desjardin D."/>
            <person name="Finy P."/>
            <person name="Geml J."/>
            <person name="Haridas S."/>
            <person name="Hughes K."/>
            <person name="Justo A."/>
            <person name="Karasinski D."/>
            <person name="Kautmanova I."/>
            <person name="Kiss B."/>
            <person name="Kocsube S."/>
            <person name="Kotiranta H."/>
            <person name="LaButti K.M."/>
            <person name="Lechner B.E."/>
            <person name="Liimatainen K."/>
            <person name="Lipzen A."/>
            <person name="Lukacs Z."/>
            <person name="Mihaltcheva S."/>
            <person name="Morgado L.N."/>
            <person name="Niskanen T."/>
            <person name="Noordeloos M.E."/>
            <person name="Ohm R.A."/>
            <person name="Ortiz-Santana B."/>
            <person name="Ovrebo C."/>
            <person name="Racz N."/>
            <person name="Riley R."/>
            <person name="Savchenko A."/>
            <person name="Shiryaev A."/>
            <person name="Soop K."/>
            <person name="Spirin V."/>
            <person name="Szebenyi C."/>
            <person name="Tomsovsky M."/>
            <person name="Tulloss R.E."/>
            <person name="Uehling J."/>
            <person name="Grigoriev I.V."/>
            <person name="Vagvolgyi C."/>
            <person name="Papp T."/>
            <person name="Martin F.M."/>
            <person name="Miettinen O."/>
            <person name="Hibbett D.S."/>
            <person name="Nagy L.G."/>
        </authorList>
    </citation>
    <scope>NUCLEOTIDE SEQUENCE [LARGE SCALE GENOMIC DNA]</scope>
    <source>
        <strain evidence="2 3">CBS 962.96</strain>
    </source>
</reference>
<evidence type="ECO:0000313" key="2">
    <source>
        <dbReference type="EMBL" id="THU91149.1"/>
    </source>
</evidence>
<sequence length="207" mass="23805">MSVCRHVIRARVRSSVLALFVFPSVRNVYADLFLFLNSIFHNIKSLLLPLSSLKSSMSPRLGPSLKLFTSPLPPAHVLLLSQLRKLCNHTRRPGSLEQPLLKLSQKWKRKRKKRSRFLLCVPDRHEDLLLVPDGLEVGKKMRYCCGCISLLVSISRLSCLLLNFFLSLLIRSVTPHFLPLYFLEQLLLAKPVQCSFYSIFTSLHEYL</sequence>
<gene>
    <name evidence="2" type="ORF">K435DRAFT_242626</name>
</gene>
<keyword evidence="1" id="KW-1133">Transmembrane helix</keyword>
<protein>
    <submittedName>
        <fullName evidence="2">Uncharacterized protein</fullName>
    </submittedName>
</protein>